<feature type="compositionally biased region" description="Basic residues" evidence="1">
    <location>
        <begin position="162"/>
        <end position="172"/>
    </location>
</feature>
<feature type="non-terminal residue" evidence="2">
    <location>
        <position position="536"/>
    </location>
</feature>
<feature type="compositionally biased region" description="Basic and acidic residues" evidence="1">
    <location>
        <begin position="182"/>
        <end position="198"/>
    </location>
</feature>
<feature type="compositionally biased region" description="Basic residues" evidence="1">
    <location>
        <begin position="254"/>
        <end position="265"/>
    </location>
</feature>
<feature type="compositionally biased region" description="Low complexity" evidence="1">
    <location>
        <begin position="22"/>
        <end position="35"/>
    </location>
</feature>
<feature type="compositionally biased region" description="Basic and acidic residues" evidence="1">
    <location>
        <begin position="276"/>
        <end position="288"/>
    </location>
</feature>
<reference evidence="2" key="1">
    <citation type="submission" date="2020-02" db="EMBL/GenBank/DDBJ databases">
        <authorList>
            <person name="Meier V. D."/>
        </authorList>
    </citation>
    <scope>NUCLEOTIDE SEQUENCE</scope>
    <source>
        <strain evidence="2">AVDCRST_MAG48</strain>
    </source>
</reference>
<feature type="compositionally biased region" description="Basic and acidic residues" evidence="1">
    <location>
        <begin position="77"/>
        <end position="100"/>
    </location>
</feature>
<evidence type="ECO:0000313" key="2">
    <source>
        <dbReference type="EMBL" id="CAA9311387.1"/>
    </source>
</evidence>
<gene>
    <name evidence="2" type="ORF">AVDCRST_MAG48-2080</name>
</gene>
<feature type="region of interest" description="Disordered" evidence="1">
    <location>
        <begin position="1"/>
        <end position="211"/>
    </location>
</feature>
<feature type="region of interest" description="Disordered" evidence="1">
    <location>
        <begin position="335"/>
        <end position="368"/>
    </location>
</feature>
<feature type="compositionally biased region" description="Basic and acidic residues" evidence="1">
    <location>
        <begin position="133"/>
        <end position="149"/>
    </location>
</feature>
<accession>A0A6J4KPZ1</accession>
<name>A0A6J4KPZ1_9ACTN</name>
<proteinExistence type="predicted"/>
<sequence>EHDAARPARHPGRQGPGRGRTGRQQAARPVHAVPRPVRRRRPGLDGDGIGRHAGDRAGGRRARRRAGPVLRPGAHLADVEPRRELHRLPPAGHRADDPAGGHRRRADRAAGRGGPGAARLGAPVAAALRRRDRRDQRLGDGRRGDDRRAAAGGDGLQGRRPAPGRRARRRLRGGGCGLLDLAADHQPGRALRRDHQRGDAGSARPGCGGDAGVELLVQPRVLARAGAGRRVRHRPGDRAADEPAGGAPGAGGGGRRRPRLHRRGGRGSAERAPGTAERHPGAPREAVPRGRAGRPARPRGGDDHGVRLAGLALAQPGGRVPAEVAAARLGGLRRVPAVPGPGPGLRLRRRHADPRRRRGQGDGPGHQGHELVHRAGLHAGPVHRAVQLVRRRLGPRGRGGGGAAVDRPDRVPGHPLLHPAVLPAEPVHRLGLVDVDPGRRGLRAAVRPAGLRAGLRPGRLPGRGLRDAGDHADEPLHLRVPHAAQAVRAAGRSRYGDLADAALRRPVLARLGARAGRLLPLRAGHGARRRHPDRGV</sequence>
<feature type="compositionally biased region" description="Basic residues" evidence="1">
    <location>
        <begin position="346"/>
        <end position="358"/>
    </location>
</feature>
<feature type="non-terminal residue" evidence="2">
    <location>
        <position position="1"/>
    </location>
</feature>
<dbReference type="EMBL" id="CADCTS010000298">
    <property type="protein sequence ID" value="CAA9311387.1"/>
    <property type="molecule type" value="Genomic_DNA"/>
</dbReference>
<organism evidence="2">
    <name type="scientific">uncultured Friedmanniella sp</name>
    <dbReference type="NCBI Taxonomy" id="335381"/>
    <lineage>
        <taxon>Bacteria</taxon>
        <taxon>Bacillati</taxon>
        <taxon>Actinomycetota</taxon>
        <taxon>Actinomycetes</taxon>
        <taxon>Propionibacteriales</taxon>
        <taxon>Nocardioidaceae</taxon>
        <taxon>Friedmanniella</taxon>
        <taxon>environmental samples</taxon>
    </lineage>
</organism>
<protein>
    <submittedName>
        <fullName evidence="2">Aminobenzoyl-glutamate transport protein</fullName>
    </submittedName>
</protein>
<feature type="region of interest" description="Disordered" evidence="1">
    <location>
        <begin position="224"/>
        <end position="305"/>
    </location>
</feature>
<dbReference type="AlphaFoldDB" id="A0A6J4KPZ1"/>
<evidence type="ECO:0000256" key="1">
    <source>
        <dbReference type="SAM" id="MobiDB-lite"/>
    </source>
</evidence>
<feature type="compositionally biased region" description="Basic and acidic residues" evidence="1">
    <location>
        <begin position="42"/>
        <end position="58"/>
    </location>
</feature>
<feature type="compositionally biased region" description="Low complexity" evidence="1">
    <location>
        <begin position="117"/>
        <end position="127"/>
    </location>
</feature>